<comment type="similarity">
    <text evidence="8">Belongs to the G-protein coupled receptor 1 family.</text>
</comment>
<keyword evidence="2 8" id="KW-0812">Transmembrane</keyword>
<keyword evidence="5 9" id="KW-0472">Membrane</keyword>
<dbReference type="GeneTree" id="ENSGT01140000282552"/>
<dbReference type="CDD" id="cd15230">
    <property type="entry name" value="7tmA_OR5-like"/>
    <property type="match status" value="1"/>
</dbReference>
<keyword evidence="9" id="KW-0552">Olfaction</keyword>
<evidence type="ECO:0000256" key="5">
    <source>
        <dbReference type="ARBA" id="ARBA00023136"/>
    </source>
</evidence>
<dbReference type="PROSITE" id="PS00237">
    <property type="entry name" value="G_PROTEIN_RECEP_F1_1"/>
    <property type="match status" value="1"/>
</dbReference>
<feature type="domain" description="G-protein coupled receptors family 1 profile" evidence="10">
    <location>
        <begin position="41"/>
        <end position="290"/>
    </location>
</feature>
<dbReference type="PROSITE" id="PS50262">
    <property type="entry name" value="G_PROTEIN_RECEP_F1_2"/>
    <property type="match status" value="1"/>
</dbReference>
<keyword evidence="9" id="KW-1003">Cell membrane</keyword>
<sequence length="319" mass="35629">MAEKNFTTMTEFVLLGFTENQNLQSLLFVVFLLIYLLILLGNSTMVTLITMDSRLHTPMYFFLSNLSILDIGYSSVIAPRTLMTFVAEAKTISFTGCALQLLFFGIAATCECCLLGAMAYDRFIAICNPLLYTVVMSKGLCRLLVAGSYVIGCVNSVVQTSFILNLPFCQSNIINHFYCDVRPILKLSCSDTQVTDIILFTFSTAIVSVTVLTILVSYMYILVAILRINSAEGRRKAFSTCASHLTAVSIFYGTVIFIYVRPSSKYSTEQDKIISVFYTLAIPMLNPLIYSLRNKDVKEAFKRLATSFLSSFVHLLFKA</sequence>
<reference evidence="11" key="1">
    <citation type="submission" date="2025-08" db="UniProtKB">
        <authorList>
            <consortium name="Ensembl"/>
        </authorList>
    </citation>
    <scope>IDENTIFICATION</scope>
</reference>
<dbReference type="Ensembl" id="ENSSMRT00000014736.1">
    <property type="protein sequence ID" value="ENSSMRP00000012639.1"/>
    <property type="gene ID" value="ENSSMRG00000009863.1"/>
</dbReference>
<feature type="transmembrane region" description="Helical" evidence="9">
    <location>
        <begin position="272"/>
        <end position="292"/>
    </location>
</feature>
<dbReference type="GO" id="GO:0005886">
    <property type="term" value="C:plasma membrane"/>
    <property type="evidence" value="ECO:0007669"/>
    <property type="project" value="UniProtKB-SubCell"/>
</dbReference>
<evidence type="ECO:0000313" key="11">
    <source>
        <dbReference type="Ensembl" id="ENSSMRP00000012639.1"/>
    </source>
</evidence>
<evidence type="ECO:0000256" key="8">
    <source>
        <dbReference type="RuleBase" id="RU000688"/>
    </source>
</evidence>
<feature type="transmembrane region" description="Helical" evidence="9">
    <location>
        <begin position="237"/>
        <end position="260"/>
    </location>
</feature>
<dbReference type="GO" id="GO:0004984">
    <property type="term" value="F:olfactory receptor activity"/>
    <property type="evidence" value="ECO:0007669"/>
    <property type="project" value="InterPro"/>
</dbReference>
<dbReference type="InterPro" id="IPR000725">
    <property type="entry name" value="Olfact_rcpt"/>
</dbReference>
<dbReference type="Proteomes" id="UP000694421">
    <property type="component" value="Unplaced"/>
</dbReference>
<dbReference type="AlphaFoldDB" id="A0A8D0DPE0"/>
<evidence type="ECO:0000256" key="4">
    <source>
        <dbReference type="ARBA" id="ARBA00023040"/>
    </source>
</evidence>
<feature type="transmembrane region" description="Helical" evidence="9">
    <location>
        <begin position="98"/>
        <end position="120"/>
    </location>
</feature>
<evidence type="ECO:0000256" key="6">
    <source>
        <dbReference type="ARBA" id="ARBA00023170"/>
    </source>
</evidence>
<keyword evidence="9" id="KW-0716">Sensory transduction</keyword>
<evidence type="ECO:0000256" key="7">
    <source>
        <dbReference type="ARBA" id="ARBA00023224"/>
    </source>
</evidence>
<comment type="subcellular location">
    <subcellularLocation>
        <location evidence="9">Cell membrane</location>
        <topology evidence="9">Multi-pass membrane protein</topology>
    </subcellularLocation>
    <subcellularLocation>
        <location evidence="1">Membrane</location>
        <topology evidence="1">Multi-pass membrane protein</topology>
    </subcellularLocation>
</comment>
<dbReference type="Pfam" id="PF13853">
    <property type="entry name" value="7tm_4"/>
    <property type="match status" value="1"/>
</dbReference>
<dbReference type="SUPFAM" id="SSF81321">
    <property type="entry name" value="Family A G protein-coupled receptor-like"/>
    <property type="match status" value="1"/>
</dbReference>
<dbReference type="Gene3D" id="1.20.1070.10">
    <property type="entry name" value="Rhodopsin 7-helix transmembrane proteins"/>
    <property type="match status" value="1"/>
</dbReference>
<feature type="transmembrane region" description="Helical" evidence="9">
    <location>
        <begin position="60"/>
        <end position="78"/>
    </location>
</feature>
<dbReference type="PRINTS" id="PR00237">
    <property type="entry name" value="GPCRRHODOPSN"/>
</dbReference>
<reference evidence="11" key="2">
    <citation type="submission" date="2025-09" db="UniProtKB">
        <authorList>
            <consortium name="Ensembl"/>
        </authorList>
    </citation>
    <scope>IDENTIFICATION</scope>
</reference>
<keyword evidence="4 8" id="KW-0297">G-protein coupled receptor</keyword>
<proteinExistence type="inferred from homology"/>
<name>A0A8D0DPE0_SALMN</name>
<feature type="transmembrane region" description="Helical" evidence="9">
    <location>
        <begin position="197"/>
        <end position="225"/>
    </location>
</feature>
<feature type="transmembrane region" description="Helical" evidence="9">
    <location>
        <begin position="140"/>
        <end position="158"/>
    </location>
</feature>
<accession>A0A8D0DPE0</accession>
<feature type="transmembrane region" description="Helical" evidence="9">
    <location>
        <begin position="26"/>
        <end position="48"/>
    </location>
</feature>
<dbReference type="PANTHER" id="PTHR48018">
    <property type="entry name" value="OLFACTORY RECEPTOR"/>
    <property type="match status" value="1"/>
</dbReference>
<keyword evidence="3 9" id="KW-1133">Transmembrane helix</keyword>
<evidence type="ECO:0000313" key="12">
    <source>
        <dbReference type="Proteomes" id="UP000694421"/>
    </source>
</evidence>
<dbReference type="InterPro" id="IPR017452">
    <property type="entry name" value="GPCR_Rhodpsn_7TM"/>
</dbReference>
<dbReference type="FunFam" id="1.20.1070.10:FF:000003">
    <property type="entry name" value="Olfactory receptor"/>
    <property type="match status" value="1"/>
</dbReference>
<dbReference type="GO" id="GO:0004930">
    <property type="term" value="F:G protein-coupled receptor activity"/>
    <property type="evidence" value="ECO:0007669"/>
    <property type="project" value="UniProtKB-KW"/>
</dbReference>
<evidence type="ECO:0000259" key="10">
    <source>
        <dbReference type="PROSITE" id="PS50262"/>
    </source>
</evidence>
<dbReference type="InterPro" id="IPR000276">
    <property type="entry name" value="GPCR_Rhodpsn"/>
</dbReference>
<evidence type="ECO:0000256" key="3">
    <source>
        <dbReference type="ARBA" id="ARBA00022989"/>
    </source>
</evidence>
<evidence type="ECO:0000256" key="1">
    <source>
        <dbReference type="ARBA" id="ARBA00004141"/>
    </source>
</evidence>
<protein>
    <recommendedName>
        <fullName evidence="9">Olfactory receptor</fullName>
    </recommendedName>
</protein>
<evidence type="ECO:0000256" key="9">
    <source>
        <dbReference type="RuleBase" id="RU363047"/>
    </source>
</evidence>
<keyword evidence="6 8" id="KW-0675">Receptor</keyword>
<organism evidence="11 12">
    <name type="scientific">Salvator merianae</name>
    <name type="common">Argentine black and white tegu</name>
    <name type="synonym">Tupinambis merianae</name>
    <dbReference type="NCBI Taxonomy" id="96440"/>
    <lineage>
        <taxon>Eukaryota</taxon>
        <taxon>Metazoa</taxon>
        <taxon>Chordata</taxon>
        <taxon>Craniata</taxon>
        <taxon>Vertebrata</taxon>
        <taxon>Euteleostomi</taxon>
        <taxon>Lepidosauria</taxon>
        <taxon>Squamata</taxon>
        <taxon>Bifurcata</taxon>
        <taxon>Unidentata</taxon>
        <taxon>Episquamata</taxon>
        <taxon>Laterata</taxon>
        <taxon>Teiioidea</taxon>
        <taxon>Teiidae</taxon>
        <taxon>Salvator</taxon>
    </lineage>
</organism>
<keyword evidence="7 8" id="KW-0807">Transducer</keyword>
<keyword evidence="12" id="KW-1185">Reference proteome</keyword>
<evidence type="ECO:0000256" key="2">
    <source>
        <dbReference type="ARBA" id="ARBA00022692"/>
    </source>
</evidence>
<dbReference type="PRINTS" id="PR00245">
    <property type="entry name" value="OLFACTORYR"/>
</dbReference>